<name>A0A545UJN2_9GAMM</name>
<evidence type="ECO:0000256" key="1">
    <source>
        <dbReference type="ARBA" id="ARBA00022741"/>
    </source>
</evidence>
<dbReference type="GO" id="GO:0005524">
    <property type="term" value="F:ATP binding"/>
    <property type="evidence" value="ECO:0007669"/>
    <property type="project" value="UniProtKB-KW"/>
</dbReference>
<dbReference type="RefSeq" id="WP_142891734.1">
    <property type="nucleotide sequence ID" value="NZ_ML660160.1"/>
</dbReference>
<dbReference type="Pfam" id="PF00072">
    <property type="entry name" value="Response_reg"/>
    <property type="match status" value="1"/>
</dbReference>
<keyword evidence="4" id="KW-0804">Transcription</keyword>
<dbReference type="SUPFAM" id="SSF46689">
    <property type="entry name" value="Homeodomain-like"/>
    <property type="match status" value="1"/>
</dbReference>
<dbReference type="GO" id="GO:0006355">
    <property type="term" value="P:regulation of DNA-templated transcription"/>
    <property type="evidence" value="ECO:0007669"/>
    <property type="project" value="InterPro"/>
</dbReference>
<dbReference type="SUPFAM" id="SSF52540">
    <property type="entry name" value="P-loop containing nucleoside triphosphate hydrolases"/>
    <property type="match status" value="1"/>
</dbReference>
<dbReference type="SMART" id="SM00448">
    <property type="entry name" value="REC"/>
    <property type="match status" value="1"/>
</dbReference>
<dbReference type="OrthoDB" id="9804019at2"/>
<feature type="modified residue" description="4-aspartylphosphate" evidence="5">
    <location>
        <position position="60"/>
    </location>
</feature>
<dbReference type="Pfam" id="PF25601">
    <property type="entry name" value="AAA_lid_14"/>
    <property type="match status" value="1"/>
</dbReference>
<organism evidence="8 9">
    <name type="scientific">Aliikangiella coralliicola</name>
    <dbReference type="NCBI Taxonomy" id="2592383"/>
    <lineage>
        <taxon>Bacteria</taxon>
        <taxon>Pseudomonadati</taxon>
        <taxon>Pseudomonadota</taxon>
        <taxon>Gammaproteobacteria</taxon>
        <taxon>Oceanospirillales</taxon>
        <taxon>Pleioneaceae</taxon>
        <taxon>Aliikangiella</taxon>
    </lineage>
</organism>
<dbReference type="PROSITE" id="PS50110">
    <property type="entry name" value="RESPONSE_REGULATORY"/>
    <property type="match status" value="1"/>
</dbReference>
<dbReference type="PANTHER" id="PTHR32071">
    <property type="entry name" value="TRANSCRIPTIONAL REGULATORY PROTEIN"/>
    <property type="match status" value="1"/>
</dbReference>
<evidence type="ECO:0000256" key="5">
    <source>
        <dbReference type="PROSITE-ProRule" id="PRU00169"/>
    </source>
</evidence>
<dbReference type="Pfam" id="PF00158">
    <property type="entry name" value="Sigma54_activat"/>
    <property type="match status" value="1"/>
</dbReference>
<dbReference type="Gene3D" id="3.40.50.300">
    <property type="entry name" value="P-loop containing nucleotide triphosphate hydrolases"/>
    <property type="match status" value="1"/>
</dbReference>
<reference evidence="8 9" key="1">
    <citation type="submission" date="2019-07" db="EMBL/GenBank/DDBJ databases">
        <title>Draft genome for Aliikangiella sp. M105.</title>
        <authorList>
            <person name="Wang G."/>
        </authorList>
    </citation>
    <scope>NUCLEOTIDE SEQUENCE [LARGE SCALE GENOMIC DNA]</scope>
    <source>
        <strain evidence="8 9">M105</strain>
    </source>
</reference>
<keyword evidence="1" id="KW-0547">Nucleotide-binding</keyword>
<dbReference type="InterPro" id="IPR002078">
    <property type="entry name" value="Sigma_54_int"/>
</dbReference>
<dbReference type="PROSITE" id="PS00688">
    <property type="entry name" value="SIGMA54_INTERACT_3"/>
    <property type="match status" value="1"/>
</dbReference>
<evidence type="ECO:0000313" key="8">
    <source>
        <dbReference type="EMBL" id="TQV89670.1"/>
    </source>
</evidence>
<comment type="caution">
    <text evidence="8">The sequence shown here is derived from an EMBL/GenBank/DDBJ whole genome shotgun (WGS) entry which is preliminary data.</text>
</comment>
<keyword evidence="9" id="KW-1185">Reference proteome</keyword>
<dbReference type="Proteomes" id="UP000315439">
    <property type="component" value="Unassembled WGS sequence"/>
</dbReference>
<gene>
    <name evidence="8" type="ORF">FLL46_01950</name>
</gene>
<sequence length="456" mass="51593">MTNKLEKTNGKIIVIDDEPNILLSIASCLELENIYVDTFTSSKDAFIAMQKQDYDCALIDIRLNQESGIELFKQLQSAGIDIPTIFMSGNASLNEAAESQKLGAYDFLEKPFSSEKLKIALENCLNFYRLKNKLKRIESSHPQNKLIGEHELMRQLRSEISKVAKTDAAVLIRGESGTGKELIARAIHEASRRSEKEFVTVNCSAIPQNLIESALFGHTKGAFTGANESKKGYFEMANQGTIFLDEIGDMPLSAQAALLRVLETKEVQKVGSENTSYVDVRVIAATHKNLDEAVEKGDFRQDLFYRINVIPITSPALRKRKSDLPLLVNYLIETLCRKHGISIKQTDNSCIKLFENYTWPGNVRELTNTLERMIIMGGEILTSQDIPKDITSPHQQKDREVSLKSYREFAERELIVDRLNQFSGNISQVARSLKIDRTHLHKKIKQYEIQRDKTFG</sequence>
<evidence type="ECO:0000259" key="6">
    <source>
        <dbReference type="PROSITE" id="PS50045"/>
    </source>
</evidence>
<dbReference type="Gene3D" id="3.40.50.2300">
    <property type="match status" value="1"/>
</dbReference>
<dbReference type="EMBL" id="VIKS01000001">
    <property type="protein sequence ID" value="TQV89670.1"/>
    <property type="molecule type" value="Genomic_DNA"/>
</dbReference>
<dbReference type="PRINTS" id="PR01590">
    <property type="entry name" value="HTHFIS"/>
</dbReference>
<keyword evidence="2" id="KW-0067">ATP-binding</keyword>
<dbReference type="GO" id="GO:0000160">
    <property type="term" value="P:phosphorelay signal transduction system"/>
    <property type="evidence" value="ECO:0007669"/>
    <property type="project" value="InterPro"/>
</dbReference>
<dbReference type="PROSITE" id="PS50045">
    <property type="entry name" value="SIGMA54_INTERACT_4"/>
    <property type="match status" value="1"/>
</dbReference>
<evidence type="ECO:0000256" key="2">
    <source>
        <dbReference type="ARBA" id="ARBA00022840"/>
    </source>
</evidence>
<dbReference type="SMART" id="SM00382">
    <property type="entry name" value="AAA"/>
    <property type="match status" value="1"/>
</dbReference>
<dbReference type="InterPro" id="IPR009057">
    <property type="entry name" value="Homeodomain-like_sf"/>
</dbReference>
<dbReference type="InterPro" id="IPR027417">
    <property type="entry name" value="P-loop_NTPase"/>
</dbReference>
<feature type="domain" description="Sigma-54 factor interaction" evidence="6">
    <location>
        <begin position="146"/>
        <end position="375"/>
    </location>
</feature>
<dbReference type="InterPro" id="IPR011006">
    <property type="entry name" value="CheY-like_superfamily"/>
</dbReference>
<dbReference type="InterPro" id="IPR002197">
    <property type="entry name" value="HTH_Fis"/>
</dbReference>
<dbReference type="Gene3D" id="1.10.8.60">
    <property type="match status" value="1"/>
</dbReference>
<dbReference type="InterPro" id="IPR001789">
    <property type="entry name" value="Sig_transdc_resp-reg_receiver"/>
</dbReference>
<dbReference type="InterPro" id="IPR058031">
    <property type="entry name" value="AAA_lid_NorR"/>
</dbReference>
<evidence type="ECO:0000256" key="4">
    <source>
        <dbReference type="ARBA" id="ARBA00023163"/>
    </source>
</evidence>
<dbReference type="GO" id="GO:0043565">
    <property type="term" value="F:sequence-specific DNA binding"/>
    <property type="evidence" value="ECO:0007669"/>
    <property type="project" value="InterPro"/>
</dbReference>
<protein>
    <submittedName>
        <fullName evidence="8">Sigma-54-dependent Fis family transcriptional regulator</fullName>
    </submittedName>
</protein>
<dbReference type="AlphaFoldDB" id="A0A545UJN2"/>
<dbReference type="SUPFAM" id="SSF52172">
    <property type="entry name" value="CheY-like"/>
    <property type="match status" value="1"/>
</dbReference>
<dbReference type="Gene3D" id="1.10.10.60">
    <property type="entry name" value="Homeodomain-like"/>
    <property type="match status" value="1"/>
</dbReference>
<proteinExistence type="predicted"/>
<dbReference type="FunFam" id="3.40.50.300:FF:000006">
    <property type="entry name" value="DNA-binding transcriptional regulator NtrC"/>
    <property type="match status" value="1"/>
</dbReference>
<evidence type="ECO:0000313" key="9">
    <source>
        <dbReference type="Proteomes" id="UP000315439"/>
    </source>
</evidence>
<dbReference type="PROSITE" id="PS00675">
    <property type="entry name" value="SIGMA54_INTERACT_1"/>
    <property type="match status" value="1"/>
</dbReference>
<feature type="domain" description="Response regulatory" evidence="7">
    <location>
        <begin position="11"/>
        <end position="125"/>
    </location>
</feature>
<dbReference type="InterPro" id="IPR003593">
    <property type="entry name" value="AAA+_ATPase"/>
</dbReference>
<keyword evidence="3" id="KW-0805">Transcription regulation</keyword>
<dbReference type="CDD" id="cd00009">
    <property type="entry name" value="AAA"/>
    <property type="match status" value="1"/>
</dbReference>
<keyword evidence="5" id="KW-0597">Phosphoprotein</keyword>
<dbReference type="Pfam" id="PF02954">
    <property type="entry name" value="HTH_8"/>
    <property type="match status" value="1"/>
</dbReference>
<evidence type="ECO:0000256" key="3">
    <source>
        <dbReference type="ARBA" id="ARBA00023015"/>
    </source>
</evidence>
<dbReference type="InterPro" id="IPR025944">
    <property type="entry name" value="Sigma_54_int_dom_CS"/>
</dbReference>
<evidence type="ECO:0000259" key="7">
    <source>
        <dbReference type="PROSITE" id="PS50110"/>
    </source>
</evidence>
<accession>A0A545UJN2</accession>
<dbReference type="InterPro" id="IPR025662">
    <property type="entry name" value="Sigma_54_int_dom_ATP-bd_1"/>
</dbReference>